<evidence type="ECO:0008006" key="3">
    <source>
        <dbReference type="Google" id="ProtNLM"/>
    </source>
</evidence>
<dbReference type="Gene3D" id="3.40.50.11390">
    <property type="match status" value="1"/>
</dbReference>
<sequence>MDVEVILKALDARSCTTCDKVLQELEQIDDDTDSFGVDFVKINDKRLAKQYGITKFPALTYFREKQPIIYEVVPTNTSISIWVNINTDELMKISVRHCNHSGTKIAPLKSPTCIADVMTKFYGESLSLKGDLMDEENVLDFLTSLEAMDLPDRIEEVNARILEKIVQETDFVAVLFCPDAETCSKGGANKPDCKKCSKVLQELENIDDEADQLGIGFVKINDESLAEEYNLGSLPALVYYRHQIPIIYEGELTKEEDVLEWLVQHKSTGDEDDVIEDVTLKTLGTLISSVDHLAVLFYDHGEEDSMQALEELEHVDDDCDKYGIQFVKIDDPNAAEEYGLDSLPAVVYFEKGIPNVYDGDLEEEQEVLDWLVEQLEKDEIEDVTDEMLDKLIAEGKNLAVLFYDDDDRKSQKVLNELENIDDECDKLGIVFVKIDNDDEAKEYGIEKNSFLDDKDQKKSQKVLVELENIDDECDQNSIVFVKIDNDEEAKEYGIDTIPSLVLFEKKIPHLYEGDLTKEEEVLGWLLHQKRHSEIPDITDEMMDLLIDSQKYLAVLFCKYNMN</sequence>
<accession>A0AAV8W4A7</accession>
<evidence type="ECO:0000313" key="2">
    <source>
        <dbReference type="Proteomes" id="UP001159042"/>
    </source>
</evidence>
<protein>
    <recommendedName>
        <fullName evidence="3">Thioredoxin domain-containing protein</fullName>
    </recommendedName>
</protein>
<gene>
    <name evidence="1" type="ORF">NQ315_003016</name>
</gene>
<dbReference type="InterPro" id="IPR036249">
    <property type="entry name" value="Thioredoxin-like_sf"/>
</dbReference>
<proteinExistence type="predicted"/>
<dbReference type="PANTHER" id="PTHR19991">
    <property type="entry name" value="L 2 01289"/>
    <property type="match status" value="1"/>
</dbReference>
<dbReference type="AlphaFoldDB" id="A0AAV8W4A7"/>
<evidence type="ECO:0000313" key="1">
    <source>
        <dbReference type="EMBL" id="KAJ8921400.1"/>
    </source>
</evidence>
<reference evidence="1 2" key="1">
    <citation type="journal article" date="2023" name="Insect Mol. Biol.">
        <title>Genome sequencing provides insights into the evolution of gene families encoding plant cell wall-degrading enzymes in longhorned beetles.</title>
        <authorList>
            <person name="Shin N.R."/>
            <person name="Okamura Y."/>
            <person name="Kirsch R."/>
            <person name="Pauchet Y."/>
        </authorList>
    </citation>
    <scope>NUCLEOTIDE SEQUENCE [LARGE SCALE GENOMIC DNA]</scope>
    <source>
        <strain evidence="1">EAD_L_NR</strain>
    </source>
</reference>
<name>A0AAV8W4A7_9CUCU</name>
<comment type="caution">
    <text evidence="1">The sequence shown here is derived from an EMBL/GenBank/DDBJ whole genome shotgun (WGS) entry which is preliminary data.</text>
</comment>
<dbReference type="PANTHER" id="PTHR19991:SF3">
    <property type="entry name" value="LETHAL (2) 01289, ISOFORM F"/>
    <property type="match status" value="1"/>
</dbReference>
<dbReference type="SUPFAM" id="SSF52833">
    <property type="entry name" value="Thioredoxin-like"/>
    <property type="match status" value="4"/>
</dbReference>
<organism evidence="1 2">
    <name type="scientific">Exocentrus adspersus</name>
    <dbReference type="NCBI Taxonomy" id="1586481"/>
    <lineage>
        <taxon>Eukaryota</taxon>
        <taxon>Metazoa</taxon>
        <taxon>Ecdysozoa</taxon>
        <taxon>Arthropoda</taxon>
        <taxon>Hexapoda</taxon>
        <taxon>Insecta</taxon>
        <taxon>Pterygota</taxon>
        <taxon>Neoptera</taxon>
        <taxon>Endopterygota</taxon>
        <taxon>Coleoptera</taxon>
        <taxon>Polyphaga</taxon>
        <taxon>Cucujiformia</taxon>
        <taxon>Chrysomeloidea</taxon>
        <taxon>Cerambycidae</taxon>
        <taxon>Lamiinae</taxon>
        <taxon>Acanthocinini</taxon>
        <taxon>Exocentrus</taxon>
    </lineage>
</organism>
<dbReference type="Proteomes" id="UP001159042">
    <property type="component" value="Unassembled WGS sequence"/>
</dbReference>
<dbReference type="Gene3D" id="3.40.30.10">
    <property type="entry name" value="Glutaredoxin"/>
    <property type="match status" value="4"/>
</dbReference>
<dbReference type="EMBL" id="JANEYG010000010">
    <property type="protein sequence ID" value="KAJ8921400.1"/>
    <property type="molecule type" value="Genomic_DNA"/>
</dbReference>
<keyword evidence="2" id="KW-1185">Reference proteome</keyword>